<accession>A0AAD4HWE7</accession>
<reference evidence="2" key="1">
    <citation type="submission" date="2023-02" db="EMBL/GenBank/DDBJ databases">
        <authorList>
            <person name="Palmer J.M."/>
        </authorList>
    </citation>
    <scope>NUCLEOTIDE SEQUENCE</scope>
    <source>
        <strain evidence="2">FW57</strain>
    </source>
</reference>
<feature type="compositionally biased region" description="Polar residues" evidence="1">
    <location>
        <begin position="26"/>
        <end position="35"/>
    </location>
</feature>
<feature type="compositionally biased region" description="Basic residues" evidence="1">
    <location>
        <begin position="175"/>
        <end position="187"/>
    </location>
</feature>
<dbReference type="AlphaFoldDB" id="A0AAD4HWE7"/>
<feature type="region of interest" description="Disordered" evidence="1">
    <location>
        <begin position="1"/>
        <end position="35"/>
    </location>
</feature>
<gene>
    <name evidence="2" type="ORF">NEMBOFW57_005935</name>
</gene>
<organism evidence="2 3">
    <name type="scientific">Staphylotrichum longicolle</name>
    <dbReference type="NCBI Taxonomy" id="669026"/>
    <lineage>
        <taxon>Eukaryota</taxon>
        <taxon>Fungi</taxon>
        <taxon>Dikarya</taxon>
        <taxon>Ascomycota</taxon>
        <taxon>Pezizomycotina</taxon>
        <taxon>Sordariomycetes</taxon>
        <taxon>Sordariomycetidae</taxon>
        <taxon>Sordariales</taxon>
        <taxon>Chaetomiaceae</taxon>
        <taxon>Staphylotrichum</taxon>
    </lineage>
</organism>
<feature type="compositionally biased region" description="Basic residues" evidence="1">
    <location>
        <begin position="1"/>
        <end position="10"/>
    </location>
</feature>
<keyword evidence="3" id="KW-1185">Reference proteome</keyword>
<sequence length="187" mass="21041">MRRPRFRRTPSSRLSTPEYMAPVPQSPTQMSVRNWNTGFPEPFCGSRNTSLPHPEANLSPDACITEEDVNPARALVRYRMSFMAQQERVSRSSTMQSGASEEGALSAFGRLALNSLRAAELPGLDAFRSSKDADSSESSDGMSSRDPDSPLQQAKEFDHPTADPRDAVRDPRDERRKRRFMSRLVHR</sequence>
<dbReference type="Proteomes" id="UP001197093">
    <property type="component" value="Unassembled WGS sequence"/>
</dbReference>
<name>A0AAD4HWE7_9PEZI</name>
<evidence type="ECO:0000313" key="3">
    <source>
        <dbReference type="Proteomes" id="UP001197093"/>
    </source>
</evidence>
<feature type="region of interest" description="Disordered" evidence="1">
    <location>
        <begin position="122"/>
        <end position="187"/>
    </location>
</feature>
<comment type="caution">
    <text evidence="2">The sequence shown here is derived from an EMBL/GenBank/DDBJ whole genome shotgun (WGS) entry which is preliminary data.</text>
</comment>
<protein>
    <submittedName>
        <fullName evidence="2">Uncharacterized protein</fullName>
    </submittedName>
</protein>
<evidence type="ECO:0000313" key="2">
    <source>
        <dbReference type="EMBL" id="KAG7289564.1"/>
    </source>
</evidence>
<proteinExistence type="predicted"/>
<evidence type="ECO:0000256" key="1">
    <source>
        <dbReference type="SAM" id="MobiDB-lite"/>
    </source>
</evidence>
<dbReference type="EMBL" id="JAHCVI010000002">
    <property type="protein sequence ID" value="KAG7289564.1"/>
    <property type="molecule type" value="Genomic_DNA"/>
</dbReference>
<feature type="compositionally biased region" description="Basic and acidic residues" evidence="1">
    <location>
        <begin position="155"/>
        <end position="174"/>
    </location>
</feature>